<protein>
    <submittedName>
        <fullName evidence="4">Galactoside O-acetyltransferase</fullName>
    </submittedName>
</protein>
<dbReference type="Gene3D" id="2.160.10.10">
    <property type="entry name" value="Hexapeptide repeat proteins"/>
    <property type="match status" value="1"/>
</dbReference>
<comment type="similarity">
    <text evidence="1">Belongs to the transferase hexapeptide repeat family.</text>
</comment>
<dbReference type="OrthoDB" id="9815592at2"/>
<dbReference type="PANTHER" id="PTHR43300">
    <property type="entry name" value="ACETYLTRANSFERASE"/>
    <property type="match status" value="1"/>
</dbReference>
<evidence type="ECO:0000256" key="2">
    <source>
        <dbReference type="ARBA" id="ARBA00022679"/>
    </source>
</evidence>
<organism evidence="4 5">
    <name type="scientific">Pseudidiomarina maritima</name>
    <dbReference type="NCBI Taxonomy" id="519453"/>
    <lineage>
        <taxon>Bacteria</taxon>
        <taxon>Pseudomonadati</taxon>
        <taxon>Pseudomonadota</taxon>
        <taxon>Gammaproteobacteria</taxon>
        <taxon>Alteromonadales</taxon>
        <taxon>Idiomarinaceae</taxon>
        <taxon>Pseudidiomarina</taxon>
    </lineage>
</organism>
<dbReference type="Proteomes" id="UP000246964">
    <property type="component" value="Unassembled WGS sequence"/>
</dbReference>
<dbReference type="PANTHER" id="PTHR43300:SF12">
    <property type="entry name" value="CHLORAMPHENICOL ACETYLTRANSFERASE"/>
    <property type="match status" value="1"/>
</dbReference>
<dbReference type="CDD" id="cd04647">
    <property type="entry name" value="LbH_MAT_like"/>
    <property type="match status" value="1"/>
</dbReference>
<sequence>MAYLTVEQLESLNFKRLGKGVKVSEKASIYDAEKIELGDFCRIDDFCVISGKVKFGNYCHVTPMCLIAGGEPGIEISDFCTFAYGVRIFSQSDDYSGNSMVNSLIPKKFKRELFSKVVIHRQVIVGAGATIFPGVVVSEGCAIGAMSLVTKTTEPWSVYVGTPAQRIKSRSKKILELEKQFLSDVNHDPI</sequence>
<name>A0A317Q4J7_9GAMM</name>
<proteinExistence type="inferred from homology"/>
<dbReference type="InterPro" id="IPR011004">
    <property type="entry name" value="Trimer_LpxA-like_sf"/>
</dbReference>
<keyword evidence="2 4" id="KW-0808">Transferase</keyword>
<dbReference type="SUPFAM" id="SSF51161">
    <property type="entry name" value="Trimeric LpxA-like enzymes"/>
    <property type="match status" value="1"/>
</dbReference>
<reference evidence="4 5" key="1">
    <citation type="submission" date="2018-05" db="EMBL/GenBank/DDBJ databases">
        <title>Freshwater and sediment microbial communities from various areas in North America, analyzing microbe dynamics in response to fracking.</title>
        <authorList>
            <person name="Lamendella R."/>
        </authorList>
    </citation>
    <scope>NUCLEOTIDE SEQUENCE [LARGE SCALE GENOMIC DNA]</scope>
    <source>
        <strain evidence="4 5">125B1</strain>
    </source>
</reference>
<gene>
    <name evidence="4" type="ORF">DET45_11558</name>
</gene>
<evidence type="ECO:0000256" key="3">
    <source>
        <dbReference type="ARBA" id="ARBA00023315"/>
    </source>
</evidence>
<dbReference type="EMBL" id="QGTT01000015">
    <property type="protein sequence ID" value="PWW10380.1"/>
    <property type="molecule type" value="Genomic_DNA"/>
</dbReference>
<dbReference type="GO" id="GO:0016746">
    <property type="term" value="F:acyltransferase activity"/>
    <property type="evidence" value="ECO:0007669"/>
    <property type="project" value="UniProtKB-KW"/>
</dbReference>
<comment type="caution">
    <text evidence="4">The sequence shown here is derived from an EMBL/GenBank/DDBJ whole genome shotgun (WGS) entry which is preliminary data.</text>
</comment>
<accession>A0A317Q4J7</accession>
<keyword evidence="3" id="KW-0012">Acyltransferase</keyword>
<evidence type="ECO:0000313" key="5">
    <source>
        <dbReference type="Proteomes" id="UP000246964"/>
    </source>
</evidence>
<evidence type="ECO:0000313" key="4">
    <source>
        <dbReference type="EMBL" id="PWW10380.1"/>
    </source>
</evidence>
<keyword evidence="5" id="KW-1185">Reference proteome</keyword>
<evidence type="ECO:0000256" key="1">
    <source>
        <dbReference type="ARBA" id="ARBA00007274"/>
    </source>
</evidence>
<dbReference type="RefSeq" id="WP_110076545.1">
    <property type="nucleotide sequence ID" value="NZ_QGTT01000015.1"/>
</dbReference>
<dbReference type="InterPro" id="IPR050179">
    <property type="entry name" value="Trans_hexapeptide_repeat"/>
</dbReference>
<dbReference type="AlphaFoldDB" id="A0A317Q4J7"/>